<dbReference type="InterPro" id="IPR000184">
    <property type="entry name" value="Bac_surfAg_D15"/>
</dbReference>
<keyword evidence="9" id="KW-1185">Reference proteome</keyword>
<feature type="region of interest" description="Disordered" evidence="6">
    <location>
        <begin position="15"/>
        <end position="39"/>
    </location>
</feature>
<dbReference type="AlphaFoldDB" id="A0A0L0DHK3"/>
<dbReference type="Pfam" id="PF01103">
    <property type="entry name" value="Omp85"/>
    <property type="match status" value="1"/>
</dbReference>
<dbReference type="eggNOG" id="KOG2602">
    <property type="taxonomic scope" value="Eukaryota"/>
</dbReference>
<evidence type="ECO:0000256" key="5">
    <source>
        <dbReference type="ARBA" id="ARBA00023136"/>
    </source>
</evidence>
<dbReference type="RefSeq" id="XP_013755829.1">
    <property type="nucleotide sequence ID" value="XM_013900375.1"/>
</dbReference>
<comment type="similarity">
    <text evidence="2">Belongs to the SAM50/omp85 family.</text>
</comment>
<dbReference type="GO" id="GO:0045040">
    <property type="term" value="P:protein insertion into mitochondrial outer membrane"/>
    <property type="evidence" value="ECO:0007669"/>
    <property type="project" value="TreeGrafter"/>
</dbReference>
<dbReference type="EMBL" id="GL349469">
    <property type="protein sequence ID" value="KNC51700.1"/>
    <property type="molecule type" value="Genomic_DNA"/>
</dbReference>
<protein>
    <submittedName>
        <fullName evidence="8">Outer membrane protein</fullName>
    </submittedName>
</protein>
<dbReference type="Gene3D" id="2.40.160.50">
    <property type="entry name" value="membrane protein fhac: a member of the omp85/tpsb transporter family"/>
    <property type="match status" value="1"/>
</dbReference>
<evidence type="ECO:0000256" key="6">
    <source>
        <dbReference type="SAM" id="MobiDB-lite"/>
    </source>
</evidence>
<dbReference type="Gene3D" id="3.10.20.310">
    <property type="entry name" value="membrane protein fhac"/>
    <property type="match status" value="1"/>
</dbReference>
<dbReference type="PANTHER" id="PTHR12815">
    <property type="entry name" value="SORTING AND ASSEMBLY MACHINERY SAMM50 PROTEIN FAMILY MEMBER"/>
    <property type="match status" value="1"/>
</dbReference>
<reference evidence="8 9" key="1">
    <citation type="submission" date="2010-05" db="EMBL/GenBank/DDBJ databases">
        <title>The Genome Sequence of Thecamonas trahens ATCC 50062.</title>
        <authorList>
            <consortium name="The Broad Institute Genome Sequencing Platform"/>
            <person name="Russ C."/>
            <person name="Cuomo C."/>
            <person name="Shea T."/>
            <person name="Young S.K."/>
            <person name="Zeng Q."/>
            <person name="Koehrsen M."/>
            <person name="Haas B."/>
            <person name="Borodovsky M."/>
            <person name="Guigo R."/>
            <person name="Alvarado L."/>
            <person name="Berlin A."/>
            <person name="Bochicchio J."/>
            <person name="Borenstein D."/>
            <person name="Chapman S."/>
            <person name="Chen Z."/>
            <person name="Freedman E."/>
            <person name="Gellesch M."/>
            <person name="Goldberg J."/>
            <person name="Griggs A."/>
            <person name="Gujja S."/>
            <person name="Heilman E."/>
            <person name="Heiman D."/>
            <person name="Hepburn T."/>
            <person name="Howarth C."/>
            <person name="Jen D."/>
            <person name="Larson L."/>
            <person name="Mehta T."/>
            <person name="Park D."/>
            <person name="Pearson M."/>
            <person name="Roberts A."/>
            <person name="Saif S."/>
            <person name="Shenoy N."/>
            <person name="Sisk P."/>
            <person name="Stolte C."/>
            <person name="Sykes S."/>
            <person name="Thomson T."/>
            <person name="Walk T."/>
            <person name="White J."/>
            <person name="Yandava C."/>
            <person name="Burger G."/>
            <person name="Gray M.W."/>
            <person name="Holland P.W.H."/>
            <person name="King N."/>
            <person name="Lang F.B.F."/>
            <person name="Roger A.J."/>
            <person name="Ruiz-Trillo I."/>
            <person name="Lander E."/>
            <person name="Nusbaum C."/>
        </authorList>
    </citation>
    <scope>NUCLEOTIDE SEQUENCE [LARGE SCALE GENOMIC DNA]</scope>
    <source>
        <strain evidence="8 9">ATCC 50062</strain>
    </source>
</reference>
<proteinExistence type="inferred from homology"/>
<dbReference type="OMA" id="SGIWRQI"/>
<feature type="domain" description="Bacterial surface antigen (D15)" evidence="7">
    <location>
        <begin position="167"/>
        <end position="489"/>
    </location>
</feature>
<evidence type="ECO:0000256" key="2">
    <source>
        <dbReference type="ARBA" id="ARBA00010913"/>
    </source>
</evidence>
<evidence type="ECO:0000256" key="4">
    <source>
        <dbReference type="ARBA" id="ARBA00022692"/>
    </source>
</evidence>
<accession>A0A0L0DHK3</accession>
<dbReference type="InterPro" id="IPR039910">
    <property type="entry name" value="D15-like"/>
</dbReference>
<keyword evidence="4" id="KW-0812">Transmembrane</keyword>
<evidence type="ECO:0000259" key="7">
    <source>
        <dbReference type="Pfam" id="PF01103"/>
    </source>
</evidence>
<dbReference type="OrthoDB" id="1724197at2759"/>
<feature type="compositionally biased region" description="Pro residues" evidence="6">
    <location>
        <begin position="24"/>
        <end position="34"/>
    </location>
</feature>
<evidence type="ECO:0000313" key="9">
    <source>
        <dbReference type="Proteomes" id="UP000054408"/>
    </source>
</evidence>
<keyword evidence="3" id="KW-1134">Transmembrane beta strand</keyword>
<keyword evidence="5" id="KW-0472">Membrane</keyword>
<name>A0A0L0DHK3_THETB</name>
<gene>
    <name evidence="8" type="ORF">AMSG_07764</name>
</gene>
<comment type="subcellular location">
    <subcellularLocation>
        <location evidence="1">Mitochondrion outer membrane</location>
        <topology evidence="1">Multi-pass membrane protein</topology>
    </subcellularLocation>
</comment>
<dbReference type="GeneID" id="25566613"/>
<evidence type="ECO:0000313" key="8">
    <source>
        <dbReference type="EMBL" id="KNC51700.1"/>
    </source>
</evidence>
<dbReference type="PANTHER" id="PTHR12815:SF18">
    <property type="entry name" value="SORTING AND ASSEMBLY MACHINERY COMPONENT 50 HOMOLOG"/>
    <property type="match status" value="1"/>
</dbReference>
<evidence type="ECO:0000256" key="3">
    <source>
        <dbReference type="ARBA" id="ARBA00022452"/>
    </source>
</evidence>
<organism evidence="8 9">
    <name type="scientific">Thecamonas trahens ATCC 50062</name>
    <dbReference type="NCBI Taxonomy" id="461836"/>
    <lineage>
        <taxon>Eukaryota</taxon>
        <taxon>Apusozoa</taxon>
        <taxon>Apusomonadida</taxon>
        <taxon>Apusomonadidae</taxon>
        <taxon>Thecamonas</taxon>
    </lineage>
</organism>
<dbReference type="STRING" id="461836.A0A0L0DHK3"/>
<dbReference type="Proteomes" id="UP000054408">
    <property type="component" value="Unassembled WGS sequence"/>
</dbReference>
<dbReference type="GO" id="GO:0005741">
    <property type="term" value="C:mitochondrial outer membrane"/>
    <property type="evidence" value="ECO:0007669"/>
    <property type="project" value="UniProtKB-SubCell"/>
</dbReference>
<evidence type="ECO:0000256" key="1">
    <source>
        <dbReference type="ARBA" id="ARBA00004374"/>
    </source>
</evidence>
<sequence length="494" mass="53087">MGGCVRTGGCYGCGRKQSHNQGEVPPPRGHVPPSPDEEASQRALVELLRRLSSGTIGKRPFYIRSVAVEGNDATRLDVIEAELKAALEAGTLEEVLNELVEAQARLACMDLFKSIDVHCDEAKGDHGRAQATDVTIVVEERNRLTAKTGTTVDVNDGNVMAAVYLRNLFGAGERLEVDWSTGTKVTSFFKAAYTKPNLANYGEEWQVAAFKDNTDFQAVSSFNVKTKGVTLTYTIPTAYFDHIVGYAGVWREVCKLPDNASFSIRSMAGHSVKSAITHAAVMERRDDPVLPRSGYALKISQELAGLGGSAAFLKHEAKASASVTVAGRWTLTGLVAGGLVVPLMADGLSTVDAFHLGGSMDVRGFQTFGIGPHAPRKLLSRAAPVAAADAHHSDAVGGDAYWKACLHLYHRLHDTWGIYGQAFVNAGNLLLAAQSPRRFASRDLVSQARVAVGAGLAFRTAIGLVELNYTVPLRTMPGDRVQHGFQFGIALNYF</sequence>